<accession>A0A7G5IJ39</accession>
<organism evidence="1 2">
    <name type="scientific">Sandaracinobacteroides saxicola</name>
    <dbReference type="NCBI Taxonomy" id="2759707"/>
    <lineage>
        <taxon>Bacteria</taxon>
        <taxon>Pseudomonadati</taxon>
        <taxon>Pseudomonadota</taxon>
        <taxon>Alphaproteobacteria</taxon>
        <taxon>Sphingomonadales</taxon>
        <taxon>Sphingosinicellaceae</taxon>
        <taxon>Sandaracinobacteroides</taxon>
    </lineage>
</organism>
<evidence type="ECO:0008006" key="3">
    <source>
        <dbReference type="Google" id="ProtNLM"/>
    </source>
</evidence>
<sequence>MGKWVADVVLDGALNIVAGATRMVAVNGQPASFAAANAGKLAEAVMAPADFTLAAGDVSGRKVTVAAKNGLAVLSNGSADHVALLDATRLLYVTTCPVQSLPTGGTVNFAAWAVEIGAPV</sequence>
<name>A0A7G5IJ39_9SPHN</name>
<dbReference type="KEGG" id="sand:H3309_02440"/>
<evidence type="ECO:0000313" key="1">
    <source>
        <dbReference type="EMBL" id="QMW23381.1"/>
    </source>
</evidence>
<dbReference type="Proteomes" id="UP000515292">
    <property type="component" value="Chromosome"/>
</dbReference>
<dbReference type="AlphaFoldDB" id="A0A7G5IJ39"/>
<proteinExistence type="predicted"/>
<keyword evidence="2" id="KW-1185">Reference proteome</keyword>
<dbReference type="EMBL" id="CP059851">
    <property type="protein sequence ID" value="QMW23381.1"/>
    <property type="molecule type" value="Genomic_DNA"/>
</dbReference>
<protein>
    <recommendedName>
        <fullName evidence="3">DUF2190 family protein</fullName>
    </recommendedName>
</protein>
<dbReference type="RefSeq" id="WP_182297179.1">
    <property type="nucleotide sequence ID" value="NZ_CP059851.1"/>
</dbReference>
<evidence type="ECO:0000313" key="2">
    <source>
        <dbReference type="Proteomes" id="UP000515292"/>
    </source>
</evidence>
<reference evidence="1 2" key="1">
    <citation type="submission" date="2020-07" db="EMBL/GenBank/DDBJ databases">
        <title>Complete genome sequence for Sandaracinobacter sp. M6.</title>
        <authorList>
            <person name="Tang Y."/>
            <person name="Liu Q."/>
            <person name="Guo Z."/>
            <person name="Lei P."/>
            <person name="Huang B."/>
        </authorList>
    </citation>
    <scope>NUCLEOTIDE SEQUENCE [LARGE SCALE GENOMIC DNA]</scope>
    <source>
        <strain evidence="1 2">M6</strain>
    </source>
</reference>
<gene>
    <name evidence="1" type="ORF">H3309_02440</name>
</gene>